<dbReference type="EMBL" id="JAIQCV010000001">
    <property type="protein sequence ID" value="KAH1130423.1"/>
    <property type="molecule type" value="Genomic_DNA"/>
</dbReference>
<evidence type="ECO:0000313" key="1">
    <source>
        <dbReference type="EMBL" id="KAH1130423.1"/>
    </source>
</evidence>
<protein>
    <submittedName>
        <fullName evidence="1">Uncharacterized protein</fullName>
    </submittedName>
</protein>
<gene>
    <name evidence="1" type="ORF">J1N35_001801</name>
</gene>
<keyword evidence="2" id="KW-1185">Reference proteome</keyword>
<reference evidence="1 2" key="1">
    <citation type="journal article" date="2021" name="Plant Biotechnol. J.">
        <title>Multi-omics assisted identification of the key and species-specific regulatory components of drought-tolerant mechanisms in Gossypium stocksii.</title>
        <authorList>
            <person name="Yu D."/>
            <person name="Ke L."/>
            <person name="Zhang D."/>
            <person name="Wu Y."/>
            <person name="Sun Y."/>
            <person name="Mei J."/>
            <person name="Sun J."/>
            <person name="Sun Y."/>
        </authorList>
    </citation>
    <scope>NUCLEOTIDE SEQUENCE [LARGE SCALE GENOMIC DNA]</scope>
    <source>
        <strain evidence="2">cv. E1</strain>
        <tissue evidence="1">Leaf</tissue>
    </source>
</reference>
<accession>A0A9D3WL03</accession>
<proteinExistence type="predicted"/>
<sequence length="97" mass="10934">MVNSVIRFDDKHISVNQAIMDECTITLEDVALQLDLLVAKSIVTGSVVIPDKEDLCEAFLGKMSDKFQGGQKDMKWLETNFRDLPLNALDVVKEQYT</sequence>
<dbReference type="AlphaFoldDB" id="A0A9D3WL03"/>
<comment type="caution">
    <text evidence="1">The sequence shown here is derived from an EMBL/GenBank/DDBJ whole genome shotgun (WGS) entry which is preliminary data.</text>
</comment>
<dbReference type="Proteomes" id="UP000828251">
    <property type="component" value="Unassembled WGS sequence"/>
</dbReference>
<name>A0A9D3WL03_9ROSI</name>
<dbReference type="OrthoDB" id="1937804at2759"/>
<organism evidence="1 2">
    <name type="scientific">Gossypium stocksii</name>
    <dbReference type="NCBI Taxonomy" id="47602"/>
    <lineage>
        <taxon>Eukaryota</taxon>
        <taxon>Viridiplantae</taxon>
        <taxon>Streptophyta</taxon>
        <taxon>Embryophyta</taxon>
        <taxon>Tracheophyta</taxon>
        <taxon>Spermatophyta</taxon>
        <taxon>Magnoliopsida</taxon>
        <taxon>eudicotyledons</taxon>
        <taxon>Gunneridae</taxon>
        <taxon>Pentapetalae</taxon>
        <taxon>rosids</taxon>
        <taxon>malvids</taxon>
        <taxon>Malvales</taxon>
        <taxon>Malvaceae</taxon>
        <taxon>Malvoideae</taxon>
        <taxon>Gossypium</taxon>
    </lineage>
</organism>
<evidence type="ECO:0000313" key="2">
    <source>
        <dbReference type="Proteomes" id="UP000828251"/>
    </source>
</evidence>